<keyword evidence="2" id="KW-1185">Reference proteome</keyword>
<protein>
    <submittedName>
        <fullName evidence="1">Uncharacterized protein</fullName>
    </submittedName>
</protein>
<dbReference type="Proteomes" id="UP000077202">
    <property type="component" value="Unassembled WGS sequence"/>
</dbReference>
<proteinExistence type="predicted"/>
<evidence type="ECO:0000313" key="2">
    <source>
        <dbReference type="Proteomes" id="UP000077202"/>
    </source>
</evidence>
<dbReference type="AlphaFoldDB" id="A0A176VTZ0"/>
<sequence>MESADPQREKLVHDEPLSVPATIHGMRTGNQSHKSEDRLFTSLRSSRTLLQLKTSLPGKENDESTLSSDFFGTHYEIRHNGDIFEEAVEKRVLCFDKEMAFPVRPGVDQAFVAALLVITKRRILGRHER</sequence>
<reference evidence="1" key="1">
    <citation type="submission" date="2016-03" db="EMBL/GenBank/DDBJ databases">
        <title>Mechanisms controlling the formation of the plant cell surface in tip-growing cells are functionally conserved among land plants.</title>
        <authorList>
            <person name="Honkanen S."/>
            <person name="Jones V.A."/>
            <person name="Morieri G."/>
            <person name="Champion C."/>
            <person name="Hetherington A.J."/>
            <person name="Kelly S."/>
            <person name="Saint-Marcoux D."/>
            <person name="Proust H."/>
            <person name="Prescott H."/>
            <person name="Dolan L."/>
        </authorList>
    </citation>
    <scope>NUCLEOTIDE SEQUENCE [LARGE SCALE GENOMIC DNA]</scope>
    <source>
        <tissue evidence="1">Whole gametophyte</tissue>
    </source>
</reference>
<organism evidence="1 2">
    <name type="scientific">Marchantia polymorpha subsp. ruderalis</name>
    <dbReference type="NCBI Taxonomy" id="1480154"/>
    <lineage>
        <taxon>Eukaryota</taxon>
        <taxon>Viridiplantae</taxon>
        <taxon>Streptophyta</taxon>
        <taxon>Embryophyta</taxon>
        <taxon>Marchantiophyta</taxon>
        <taxon>Marchantiopsida</taxon>
        <taxon>Marchantiidae</taxon>
        <taxon>Marchantiales</taxon>
        <taxon>Marchantiaceae</taxon>
        <taxon>Marchantia</taxon>
    </lineage>
</organism>
<evidence type="ECO:0000313" key="1">
    <source>
        <dbReference type="EMBL" id="OAE24264.1"/>
    </source>
</evidence>
<dbReference type="InterPro" id="IPR007612">
    <property type="entry name" value="LOR"/>
</dbReference>
<dbReference type="Pfam" id="PF04525">
    <property type="entry name" value="LOR"/>
    <property type="match status" value="1"/>
</dbReference>
<name>A0A176VTZ0_MARPO</name>
<gene>
    <name evidence="1" type="ORF">AXG93_1528s1140</name>
</gene>
<dbReference type="EMBL" id="LVLJ01002667">
    <property type="protein sequence ID" value="OAE24264.1"/>
    <property type="molecule type" value="Genomic_DNA"/>
</dbReference>
<comment type="caution">
    <text evidence="1">The sequence shown here is derived from an EMBL/GenBank/DDBJ whole genome shotgun (WGS) entry which is preliminary data.</text>
</comment>
<accession>A0A176VTZ0</accession>